<dbReference type="GeneID" id="6759107"/>
<dbReference type="GO" id="GO:0004965">
    <property type="term" value="F:G protein-coupled GABA receptor activity"/>
    <property type="evidence" value="ECO:0000318"/>
    <property type="project" value="GO_Central"/>
</dbReference>
<dbReference type="HOGENOM" id="CLU_394488_0_0_1"/>
<dbReference type="PRINTS" id="PR01176">
    <property type="entry name" value="GABABRECEPTR"/>
</dbReference>
<dbReference type="AlphaFoldDB" id="B3SCC5"/>
<keyword evidence="3" id="KW-0597">Phosphoprotein</keyword>
<keyword evidence="15" id="KW-0628">Postsynaptic cell membrane</keyword>
<evidence type="ECO:0000256" key="15">
    <source>
        <dbReference type="ARBA" id="ARBA00023257"/>
    </source>
</evidence>
<dbReference type="PANTHER" id="PTHR10519">
    <property type="entry name" value="GABA-B RECEPTOR"/>
    <property type="match status" value="1"/>
</dbReference>
<keyword evidence="8" id="KW-0297">G-protein coupled receptor</keyword>
<reference evidence="21 22" key="1">
    <citation type="journal article" date="2008" name="Nature">
        <title>The Trichoplax genome and the nature of placozoans.</title>
        <authorList>
            <person name="Srivastava M."/>
            <person name="Begovic E."/>
            <person name="Chapman J."/>
            <person name="Putnam N.H."/>
            <person name="Hellsten U."/>
            <person name="Kawashima T."/>
            <person name="Kuo A."/>
            <person name="Mitros T."/>
            <person name="Salamov A."/>
            <person name="Carpenter M.L."/>
            <person name="Signorovitch A.Y."/>
            <person name="Moreno M.A."/>
            <person name="Kamm K."/>
            <person name="Grimwood J."/>
            <person name="Schmutz J."/>
            <person name="Shapiro H."/>
            <person name="Grigoriev I.V."/>
            <person name="Buss L.W."/>
            <person name="Schierwater B."/>
            <person name="Dellaporta S.L."/>
            <person name="Rokhsar D.S."/>
        </authorList>
    </citation>
    <scope>NUCLEOTIDE SEQUENCE [LARGE SCALE GENOMIC DNA]</scope>
    <source>
        <strain evidence="21 22">Grell-BS-1999</strain>
    </source>
</reference>
<proteinExistence type="inferred from homology"/>
<dbReference type="SUPFAM" id="SSF53822">
    <property type="entry name" value="Periplasmic binding protein-like I"/>
    <property type="match status" value="1"/>
</dbReference>
<dbReference type="InterPro" id="IPR017978">
    <property type="entry name" value="GPCR_3_C"/>
</dbReference>
<keyword evidence="14" id="KW-0807">Transducer</keyword>
<dbReference type="GO" id="GO:0038039">
    <property type="term" value="C:G protein-coupled receptor heterodimeric complex"/>
    <property type="evidence" value="ECO:0000318"/>
    <property type="project" value="GO_Central"/>
</dbReference>
<feature type="domain" description="G-protein coupled receptors family 3 profile" evidence="19">
    <location>
        <begin position="423"/>
        <end position="520"/>
    </location>
</feature>
<keyword evidence="10 18" id="KW-0472">Membrane</keyword>
<dbReference type="STRING" id="10228.B3SCC5"/>
<gene>
    <name evidence="21" type="ORF">TRIADDRAFT_61926</name>
</gene>
<dbReference type="InterPro" id="IPR028082">
    <property type="entry name" value="Peripla_BP_I"/>
</dbReference>
<evidence type="ECO:0000256" key="11">
    <source>
        <dbReference type="ARBA" id="ARBA00023157"/>
    </source>
</evidence>
<evidence type="ECO:0000256" key="18">
    <source>
        <dbReference type="SAM" id="Phobius"/>
    </source>
</evidence>
<name>B3SCC5_TRIAD</name>
<keyword evidence="4 18" id="KW-0812">Transmembrane</keyword>
<comment type="similarity">
    <text evidence="1">Belongs to the G-protein coupled receptor 3 family. GABA-B receptor subfamily.</text>
</comment>
<feature type="domain" description="Receptor ligand binding region" evidence="20">
    <location>
        <begin position="29"/>
        <end position="384"/>
    </location>
</feature>
<dbReference type="Proteomes" id="UP000009022">
    <property type="component" value="Unassembled WGS sequence"/>
</dbReference>
<feature type="transmembrane region" description="Helical" evidence="18">
    <location>
        <begin position="497"/>
        <end position="515"/>
    </location>
</feature>
<feature type="transmembrane region" description="Helical" evidence="18">
    <location>
        <begin position="427"/>
        <end position="447"/>
    </location>
</feature>
<organism evidence="21 22">
    <name type="scientific">Trichoplax adhaerens</name>
    <name type="common">Trichoplax reptans</name>
    <dbReference type="NCBI Taxonomy" id="10228"/>
    <lineage>
        <taxon>Eukaryota</taxon>
        <taxon>Metazoa</taxon>
        <taxon>Placozoa</taxon>
        <taxon>Uniplacotomia</taxon>
        <taxon>Trichoplacea</taxon>
        <taxon>Trichoplacidae</taxon>
        <taxon>Trichoplax</taxon>
    </lineage>
</organism>
<keyword evidence="2" id="KW-1003">Cell membrane</keyword>
<evidence type="ECO:0000256" key="6">
    <source>
        <dbReference type="ARBA" id="ARBA00022989"/>
    </source>
</evidence>
<evidence type="ECO:0000256" key="2">
    <source>
        <dbReference type="ARBA" id="ARBA00022475"/>
    </source>
</evidence>
<evidence type="ECO:0000256" key="7">
    <source>
        <dbReference type="ARBA" id="ARBA00023018"/>
    </source>
</evidence>
<evidence type="ECO:0000256" key="1">
    <source>
        <dbReference type="ARBA" id="ARBA00008991"/>
    </source>
</evidence>
<dbReference type="PhylomeDB" id="B3SCC5"/>
<dbReference type="KEGG" id="tad:TRIADDRAFT_61926"/>
<dbReference type="Gene3D" id="3.40.50.2300">
    <property type="match status" value="2"/>
</dbReference>
<evidence type="ECO:0000256" key="12">
    <source>
        <dbReference type="ARBA" id="ARBA00023170"/>
    </source>
</evidence>
<evidence type="ECO:0000256" key="9">
    <source>
        <dbReference type="ARBA" id="ARBA00023054"/>
    </source>
</evidence>
<sequence length="699" mass="77496">MACGNKQICSGTLHIAGLFPLDSLWGIRPKLATELAIDMINQRSDLLMNYSIKMRVADTKSSIKVGEIAIKKLLNNSNAELMLLGPAFSNITKAISALANNANLLQVSYAASSPDLSQRNKYPDFYRTSLSATSDNPVILKLLRYFNWNRIAIMDDNMVDSNTASLVLENYLKVNGVTVNKRASFGQDPVPALQDIQNSFTRIIVVKLCSDSTRRLFCAVYNLGLHKLEMIWIISRNSQYHNLSPTIQDNLNCSEGQILTALQNSFTVSDLPLNYIQKKSISGLTPHQYLNISRKNLSSDGSSYAASYAFDAAWAIALALNTTIYELHLRSPSKCITDFRSVNDELAEIIRDSFRKLSFTGISGPVSFDASGTRKGFISIEQFQDKHPPSDVFINSTIVFNHTRAVTLTAEVLAGSSIVINALLARAWTLMIGFSIVYSSIFARLWAYRKINRSSQSKARIPRGRKLFQIVFMSVMVDVTVLAAWQNKVPLQSELQVISIEFINIMCAAHAIINIGYIASWLIKACTSFGVYTYVGVAEAFLRNFLNIYLPLTLMVILNSSIVAGLIYIPQILDILKLGLDHHVQHSEYAEDEEDGSDPSLKSPESEQHFTDSPAAMNIANLLKLSDREKSSNQSNASISQLSSHHNSAASKITGIINQLPGRKQPLKKECDSPKPTASHQQQPTVRFQTSEAAEAKLY</sequence>
<dbReference type="InterPro" id="IPR001828">
    <property type="entry name" value="ANF_lig-bd_rcpt"/>
</dbReference>
<feature type="region of interest" description="Disordered" evidence="17">
    <location>
        <begin position="588"/>
        <end position="610"/>
    </location>
</feature>
<dbReference type="EMBL" id="DS985269">
    <property type="protein sequence ID" value="EDV19656.1"/>
    <property type="molecule type" value="Genomic_DNA"/>
</dbReference>
<evidence type="ECO:0000313" key="22">
    <source>
        <dbReference type="Proteomes" id="UP000009022"/>
    </source>
</evidence>
<keyword evidence="22" id="KW-1185">Reference proteome</keyword>
<evidence type="ECO:0000256" key="8">
    <source>
        <dbReference type="ARBA" id="ARBA00023040"/>
    </source>
</evidence>
<keyword evidence="6 18" id="KW-1133">Transmembrane helix</keyword>
<evidence type="ECO:0000313" key="21">
    <source>
        <dbReference type="EMBL" id="EDV19656.1"/>
    </source>
</evidence>
<comment type="subcellular location">
    <subcellularLocation>
        <location evidence="16">Postsynaptic cell membrane</location>
        <topology evidence="16">Multi-pass membrane protein</topology>
    </subcellularLocation>
</comment>
<dbReference type="CDD" id="cd06366">
    <property type="entry name" value="PBP1_GABAb_receptor"/>
    <property type="match status" value="1"/>
</dbReference>
<evidence type="ECO:0000259" key="20">
    <source>
        <dbReference type="Pfam" id="PF01094"/>
    </source>
</evidence>
<dbReference type="RefSeq" id="XP_002117894.1">
    <property type="nucleotide sequence ID" value="XM_002117858.1"/>
</dbReference>
<evidence type="ECO:0000256" key="16">
    <source>
        <dbReference type="ARBA" id="ARBA00034104"/>
    </source>
</evidence>
<dbReference type="eggNOG" id="KOG1055">
    <property type="taxonomic scope" value="Eukaryota"/>
</dbReference>
<dbReference type="OrthoDB" id="17569at2759"/>
<evidence type="ECO:0000256" key="13">
    <source>
        <dbReference type="ARBA" id="ARBA00023180"/>
    </source>
</evidence>
<accession>B3SCC5</accession>
<dbReference type="InterPro" id="IPR002455">
    <property type="entry name" value="GPCR3_GABA-B"/>
</dbReference>
<evidence type="ECO:0000256" key="17">
    <source>
        <dbReference type="SAM" id="MobiDB-lite"/>
    </source>
</evidence>
<dbReference type="Pfam" id="PF01094">
    <property type="entry name" value="ANF_receptor"/>
    <property type="match status" value="1"/>
</dbReference>
<keyword evidence="11" id="KW-1015">Disulfide bond</keyword>
<dbReference type="PANTHER" id="PTHR10519:SF74">
    <property type="entry name" value="GAMMA-AMINOBUTYRIC ACID TYPE B RECEPTOR SUBUNIT 2"/>
    <property type="match status" value="1"/>
</dbReference>
<protein>
    <submittedName>
        <fullName evidence="21">Uncharacterized protein</fullName>
    </submittedName>
</protein>
<dbReference type="Pfam" id="PF00003">
    <property type="entry name" value="7tm_3"/>
    <property type="match status" value="1"/>
</dbReference>
<dbReference type="FunFam" id="3.40.50.2300:FF:000072">
    <property type="entry name" value="Gamma-aminobutyric acid type B receptor subunit 2"/>
    <property type="match status" value="1"/>
</dbReference>
<evidence type="ECO:0000256" key="5">
    <source>
        <dbReference type="ARBA" id="ARBA00022729"/>
    </source>
</evidence>
<evidence type="ECO:0000256" key="4">
    <source>
        <dbReference type="ARBA" id="ARBA00022692"/>
    </source>
</evidence>
<dbReference type="InParanoid" id="B3SCC5"/>
<dbReference type="GO" id="GO:0007214">
    <property type="term" value="P:gamma-aminobutyric acid signaling pathway"/>
    <property type="evidence" value="ECO:0000318"/>
    <property type="project" value="GO_Central"/>
</dbReference>
<dbReference type="GO" id="GO:0045211">
    <property type="term" value="C:postsynaptic membrane"/>
    <property type="evidence" value="ECO:0007669"/>
    <property type="project" value="UniProtKB-SubCell"/>
</dbReference>
<evidence type="ECO:0000256" key="3">
    <source>
        <dbReference type="ARBA" id="ARBA00022553"/>
    </source>
</evidence>
<feature type="compositionally biased region" description="Polar residues" evidence="17">
    <location>
        <begin position="676"/>
        <end position="692"/>
    </location>
</feature>
<keyword evidence="5" id="KW-0732">Signal</keyword>
<keyword evidence="9" id="KW-0175">Coiled coil</keyword>
<evidence type="ECO:0000259" key="19">
    <source>
        <dbReference type="Pfam" id="PF00003"/>
    </source>
</evidence>
<keyword evidence="12" id="KW-0675">Receptor</keyword>
<keyword evidence="7" id="KW-0770">Synapse</keyword>
<keyword evidence="13" id="KW-0325">Glycoprotein</keyword>
<feature type="region of interest" description="Disordered" evidence="17">
    <location>
        <begin position="653"/>
        <end position="699"/>
    </location>
</feature>
<evidence type="ECO:0000256" key="10">
    <source>
        <dbReference type="ARBA" id="ARBA00023136"/>
    </source>
</evidence>
<evidence type="ECO:0000256" key="14">
    <source>
        <dbReference type="ARBA" id="ARBA00023224"/>
    </source>
</evidence>
<dbReference type="CTD" id="6759107"/>
<feature type="transmembrane region" description="Helical" evidence="18">
    <location>
        <begin position="467"/>
        <end position="485"/>
    </location>
</feature>
<feature type="transmembrane region" description="Helical" evidence="18">
    <location>
        <begin position="548"/>
        <end position="569"/>
    </location>
</feature>